<evidence type="ECO:0000256" key="7">
    <source>
        <dbReference type="ARBA" id="ARBA00022840"/>
    </source>
</evidence>
<evidence type="ECO:0000256" key="6">
    <source>
        <dbReference type="ARBA" id="ARBA00022777"/>
    </source>
</evidence>
<dbReference type="PANTHER" id="PTHR23342:SF0">
    <property type="entry name" value="N-ACETYLGLUTAMATE SYNTHASE, MITOCHONDRIAL"/>
    <property type="match status" value="1"/>
</dbReference>
<dbReference type="GO" id="GO:0042450">
    <property type="term" value="P:L-arginine biosynthetic process via ornithine"/>
    <property type="evidence" value="ECO:0007669"/>
    <property type="project" value="UniProtKB-UniRule"/>
</dbReference>
<dbReference type="GO" id="GO:0005524">
    <property type="term" value="F:ATP binding"/>
    <property type="evidence" value="ECO:0007669"/>
    <property type="project" value="UniProtKB-UniRule"/>
</dbReference>
<evidence type="ECO:0000256" key="1">
    <source>
        <dbReference type="ARBA" id="ARBA00004828"/>
    </source>
</evidence>
<keyword evidence="6 9" id="KW-0418">Kinase</keyword>
<dbReference type="PRINTS" id="PR00474">
    <property type="entry name" value="GLU5KINASE"/>
</dbReference>
<keyword evidence="9" id="KW-0963">Cytoplasm</keyword>
<dbReference type="HAMAP" id="MF_00082">
    <property type="entry name" value="ArgB"/>
    <property type="match status" value="1"/>
</dbReference>
<organism evidence="12 13">
    <name type="scientific">Mobiluncus curtisii</name>
    <dbReference type="NCBI Taxonomy" id="2051"/>
    <lineage>
        <taxon>Bacteria</taxon>
        <taxon>Bacillati</taxon>
        <taxon>Actinomycetota</taxon>
        <taxon>Actinomycetes</taxon>
        <taxon>Actinomycetales</taxon>
        <taxon>Actinomycetaceae</taxon>
        <taxon>Mobiluncus</taxon>
    </lineage>
</organism>
<name>A0A2X2YMY0_9ACTO</name>
<feature type="binding site" evidence="9">
    <location>
        <position position="184"/>
    </location>
    <ligand>
        <name>substrate</name>
    </ligand>
</feature>
<dbReference type="AlphaFoldDB" id="A0A2X2YMY0"/>
<dbReference type="UniPathway" id="UPA00068">
    <property type="reaction ID" value="UER00107"/>
</dbReference>
<feature type="site" description="Transition state stabilizer" evidence="9">
    <location>
        <position position="29"/>
    </location>
</feature>
<proteinExistence type="inferred from homology"/>
<dbReference type="InterPro" id="IPR004662">
    <property type="entry name" value="AcgluKinase_fam"/>
</dbReference>
<evidence type="ECO:0000256" key="5">
    <source>
        <dbReference type="ARBA" id="ARBA00022741"/>
    </source>
</evidence>
<dbReference type="InterPro" id="IPR036393">
    <property type="entry name" value="AceGlu_kinase-like_sf"/>
</dbReference>
<dbReference type="GO" id="GO:0005737">
    <property type="term" value="C:cytoplasm"/>
    <property type="evidence" value="ECO:0007669"/>
    <property type="project" value="UniProtKB-SubCell"/>
</dbReference>
<keyword evidence="4 9" id="KW-0808">Transferase</keyword>
<evidence type="ECO:0000259" key="10">
    <source>
        <dbReference type="Pfam" id="PF00696"/>
    </source>
</evidence>
<keyword evidence="7 9" id="KW-0067">ATP-binding</keyword>
<dbReference type="InterPro" id="IPR001057">
    <property type="entry name" value="Glu/AcGlu_kinase"/>
</dbReference>
<feature type="binding site" evidence="9">
    <location>
        <position position="86"/>
    </location>
    <ligand>
        <name>substrate</name>
    </ligand>
</feature>
<accession>A0A2X2YMY0</accession>
<dbReference type="Proteomes" id="UP000553981">
    <property type="component" value="Unassembled WGS sequence"/>
</dbReference>
<dbReference type="RefSeq" id="WP_004008060.1">
    <property type="nucleotide sequence ID" value="NZ_CAMYEK010000013.1"/>
</dbReference>
<dbReference type="CDD" id="cd04250">
    <property type="entry name" value="AAK_NAGK-C"/>
    <property type="match status" value="1"/>
</dbReference>
<comment type="function">
    <text evidence="9">Catalyzes the ATP-dependent phosphorylation of N-acetyl-L-glutamate.</text>
</comment>
<dbReference type="GO" id="GO:0003991">
    <property type="term" value="F:acetylglutamate kinase activity"/>
    <property type="evidence" value="ECO:0007669"/>
    <property type="project" value="UniProtKB-UniRule"/>
</dbReference>
<evidence type="ECO:0000256" key="2">
    <source>
        <dbReference type="ARBA" id="ARBA00022571"/>
    </source>
</evidence>
<feature type="domain" description="Aspartate/glutamate/uridylate kinase" evidence="10">
    <location>
        <begin position="25"/>
        <end position="264"/>
    </location>
</feature>
<reference evidence="12 13" key="1">
    <citation type="submission" date="2018-06" db="EMBL/GenBank/DDBJ databases">
        <authorList>
            <consortium name="Pathogen Informatics"/>
            <person name="Doyle S."/>
        </authorList>
    </citation>
    <scope>NUCLEOTIDE SEQUENCE [LARGE SCALE GENOMIC DNA]</scope>
    <source>
        <strain evidence="12 13">NCTC11820</strain>
    </source>
</reference>
<dbReference type="EC" id="2.7.2.8" evidence="9"/>
<evidence type="ECO:0000256" key="9">
    <source>
        <dbReference type="HAMAP-Rule" id="MF_00082"/>
    </source>
</evidence>
<evidence type="ECO:0000256" key="8">
    <source>
        <dbReference type="ARBA" id="ARBA00048141"/>
    </source>
</evidence>
<dbReference type="InterPro" id="IPR001048">
    <property type="entry name" value="Asp/Glu/Uridylate_kinase"/>
</dbReference>
<evidence type="ECO:0000313" key="11">
    <source>
        <dbReference type="EMBL" id="NMW86853.1"/>
    </source>
</evidence>
<sequence>MITPIQKTEVLLEAMPWLRSYRGATVVIKYGGNAMINEDLRRAFAADIQFLHQVGLRPVVVHGGGPQITKMLDRLGLEAPFINGYRVTTPEVMEVVRMVLTGKVQRELVGLLNVEESLAIGLTGEDAGLFGARKRHCEPGSDLGLVGDIVTVHPRAVVDMLEQGNIPVISSIAPSVDDPNVVLNVNADAVAAALAIGLKARKLIILTDVEGLYQDIDNPASLIRYLTASELERMLPTIKSGMVPKMQACLDAVQGGVSRATIIDGRLAHSMLLEIVTDQGTGTEVIPDNVLPLRPHDGEPLPTMQFRKA</sequence>
<feature type="binding site" evidence="9">
    <location>
        <begin position="64"/>
        <end position="65"/>
    </location>
    <ligand>
        <name>substrate</name>
    </ligand>
</feature>
<evidence type="ECO:0000313" key="12">
    <source>
        <dbReference type="EMBL" id="SQB64323.1"/>
    </source>
</evidence>
<dbReference type="GeneID" id="55564207"/>
<evidence type="ECO:0000313" key="13">
    <source>
        <dbReference type="Proteomes" id="UP000250245"/>
    </source>
</evidence>
<dbReference type="InterPro" id="IPR037528">
    <property type="entry name" value="ArgB"/>
</dbReference>
<dbReference type="EMBL" id="UASJ01000001">
    <property type="protein sequence ID" value="SQB64323.1"/>
    <property type="molecule type" value="Genomic_DNA"/>
</dbReference>
<comment type="pathway">
    <text evidence="1 9">Amino-acid biosynthesis; L-arginine biosynthesis; N(2)-acetyl-L-ornithine from L-glutamate: step 2/4.</text>
</comment>
<keyword evidence="3 9" id="KW-0028">Amino-acid biosynthesis</keyword>
<comment type="similarity">
    <text evidence="9">Belongs to the acetylglutamate kinase family. ArgB subfamily.</text>
</comment>
<evidence type="ECO:0000256" key="3">
    <source>
        <dbReference type="ARBA" id="ARBA00022605"/>
    </source>
</evidence>
<dbReference type="Gene3D" id="3.40.1160.10">
    <property type="entry name" value="Acetylglutamate kinase-like"/>
    <property type="match status" value="1"/>
</dbReference>
<dbReference type="EMBL" id="JABCUI010000001">
    <property type="protein sequence ID" value="NMW86853.1"/>
    <property type="molecule type" value="Genomic_DNA"/>
</dbReference>
<evidence type="ECO:0000256" key="4">
    <source>
        <dbReference type="ARBA" id="ARBA00022679"/>
    </source>
</evidence>
<dbReference type="NCBIfam" id="TIGR00761">
    <property type="entry name" value="argB"/>
    <property type="match status" value="1"/>
</dbReference>
<protein>
    <recommendedName>
        <fullName evidence="9">Acetylglutamate kinase</fullName>
        <ecNumber evidence="9">2.7.2.8</ecNumber>
    </recommendedName>
    <alternativeName>
        <fullName evidence="9">N-acetyl-L-glutamate 5-phosphotransferase</fullName>
    </alternativeName>
    <alternativeName>
        <fullName evidence="9">NAG kinase</fullName>
        <shortName evidence="9">NAGK</shortName>
    </alternativeName>
</protein>
<dbReference type="Proteomes" id="UP000250245">
    <property type="component" value="Unassembled WGS sequence"/>
</dbReference>
<keyword evidence="2 9" id="KW-0055">Arginine biosynthesis</keyword>
<comment type="catalytic activity">
    <reaction evidence="8 9">
        <text>N-acetyl-L-glutamate + ATP = N-acetyl-L-glutamyl 5-phosphate + ADP</text>
        <dbReference type="Rhea" id="RHEA:14629"/>
        <dbReference type="ChEBI" id="CHEBI:30616"/>
        <dbReference type="ChEBI" id="CHEBI:44337"/>
        <dbReference type="ChEBI" id="CHEBI:57936"/>
        <dbReference type="ChEBI" id="CHEBI:456216"/>
        <dbReference type="EC" id="2.7.2.8"/>
    </reaction>
</comment>
<dbReference type="FunFam" id="3.40.1160.10:FF:000004">
    <property type="entry name" value="Acetylglutamate kinase"/>
    <property type="match status" value="1"/>
</dbReference>
<dbReference type="Pfam" id="PF00696">
    <property type="entry name" value="AA_kinase"/>
    <property type="match status" value="1"/>
</dbReference>
<evidence type="ECO:0000313" key="14">
    <source>
        <dbReference type="Proteomes" id="UP000553981"/>
    </source>
</evidence>
<dbReference type="InterPro" id="IPR041727">
    <property type="entry name" value="NAGK-C"/>
</dbReference>
<dbReference type="PIRSF" id="PIRSF000728">
    <property type="entry name" value="NAGK"/>
    <property type="match status" value="1"/>
</dbReference>
<gene>
    <name evidence="9 12" type="primary">argB</name>
    <name evidence="11" type="ORF">HHJ67_03685</name>
    <name evidence="12" type="ORF">NCTC11820_00661</name>
</gene>
<dbReference type="PANTHER" id="PTHR23342">
    <property type="entry name" value="N-ACETYLGLUTAMATE SYNTHASE"/>
    <property type="match status" value="1"/>
</dbReference>
<keyword evidence="5 9" id="KW-0547">Nucleotide-binding</keyword>
<reference evidence="11 14" key="2">
    <citation type="submission" date="2020-04" db="EMBL/GenBank/DDBJ databases">
        <title>Antimicrobial susceptibility and clonality of vaginal-derived multi-drug resistant Mobiluncus isolates in China.</title>
        <authorList>
            <person name="Zhang X."/>
        </authorList>
    </citation>
    <scope>NUCLEOTIDE SEQUENCE [LARGE SCALE GENOMIC DNA]</scope>
    <source>
        <strain evidence="11 14">19</strain>
    </source>
</reference>
<feature type="site" description="Transition state stabilizer" evidence="9">
    <location>
        <position position="245"/>
    </location>
</feature>
<dbReference type="OMA" id="EGLYEDW"/>
<comment type="subcellular location">
    <subcellularLocation>
        <location evidence="9">Cytoplasm</location>
    </subcellularLocation>
</comment>
<dbReference type="SUPFAM" id="SSF53633">
    <property type="entry name" value="Carbamate kinase-like"/>
    <property type="match status" value="1"/>
</dbReference>